<keyword evidence="3" id="KW-1185">Reference proteome</keyword>
<dbReference type="Proteomes" id="UP000188145">
    <property type="component" value="Chromosome"/>
</dbReference>
<dbReference type="AlphaFoldDB" id="A0A1Q2CQW5"/>
<dbReference type="Pfam" id="PF07811">
    <property type="entry name" value="TadE"/>
    <property type="match status" value="1"/>
</dbReference>
<evidence type="ECO:0000313" key="2">
    <source>
        <dbReference type="EMBL" id="AQP48513.1"/>
    </source>
</evidence>
<reference evidence="3" key="1">
    <citation type="submission" date="2017-02" db="EMBL/GenBank/DDBJ databases">
        <title>Tessaracoccus aquaemaris sp. nov., isolated from the intestine of a Korean rockfish, Sebastes schlegelii, in a marine aquaculture pond.</title>
        <authorList>
            <person name="Tak E.J."/>
            <person name="Bae J.-W."/>
        </authorList>
    </citation>
    <scope>NUCLEOTIDE SEQUENCE [LARGE SCALE GENOMIC DNA]</scope>
    <source>
        <strain evidence="3">NSG39</strain>
    </source>
</reference>
<name>A0A1Q2CQW5_9ACTN</name>
<gene>
    <name evidence="2" type="ORF">BW730_14355</name>
</gene>
<dbReference type="InterPro" id="IPR012495">
    <property type="entry name" value="TadE-like_dom"/>
</dbReference>
<proteinExistence type="predicted"/>
<dbReference type="KEGG" id="tes:BW730_14355"/>
<feature type="domain" description="TadE-like" evidence="1">
    <location>
        <begin position="3"/>
        <end position="43"/>
    </location>
</feature>
<evidence type="ECO:0000259" key="1">
    <source>
        <dbReference type="Pfam" id="PF07811"/>
    </source>
</evidence>
<accession>A0A1Q2CQW5</accession>
<dbReference type="STRING" id="1332264.BW730_14355"/>
<sequence length="133" mass="13257">MMIAVETAIIIPVLLLVVGLLVVLANQALANLAVSSAASQAARAASIERVPGAATGAARTVAGSSLAESGVNCRSSNVAVDASGLRAPLGTPANVSVTVTCEVDFGIGLPGLPTSKTLSATKTSPVDTYRTRR</sequence>
<protein>
    <recommendedName>
        <fullName evidence="1">TadE-like domain-containing protein</fullName>
    </recommendedName>
</protein>
<dbReference type="EMBL" id="CP019606">
    <property type="protein sequence ID" value="AQP48513.1"/>
    <property type="molecule type" value="Genomic_DNA"/>
</dbReference>
<evidence type="ECO:0000313" key="3">
    <source>
        <dbReference type="Proteomes" id="UP000188145"/>
    </source>
</evidence>
<organism evidence="2 3">
    <name type="scientific">Tessaracoccus aquimaris</name>
    <dbReference type="NCBI Taxonomy" id="1332264"/>
    <lineage>
        <taxon>Bacteria</taxon>
        <taxon>Bacillati</taxon>
        <taxon>Actinomycetota</taxon>
        <taxon>Actinomycetes</taxon>
        <taxon>Propionibacteriales</taxon>
        <taxon>Propionibacteriaceae</taxon>
        <taxon>Tessaracoccus</taxon>
    </lineage>
</organism>